<proteinExistence type="inferred from homology"/>
<evidence type="ECO:0000256" key="1">
    <source>
        <dbReference type="ARBA" id="ARBA00004123"/>
    </source>
</evidence>
<feature type="region of interest" description="Disordered" evidence="6">
    <location>
        <begin position="554"/>
        <end position="587"/>
    </location>
</feature>
<accession>A0A1E4TFX4</accession>
<dbReference type="GO" id="GO:0006338">
    <property type="term" value="P:chromatin remodeling"/>
    <property type="evidence" value="ECO:0007669"/>
    <property type="project" value="InterPro"/>
</dbReference>
<evidence type="ECO:0000256" key="2">
    <source>
        <dbReference type="ARBA" id="ARBA00010239"/>
    </source>
</evidence>
<dbReference type="PANTHER" id="PTHR10019">
    <property type="entry name" value="SNF5"/>
    <property type="match status" value="1"/>
</dbReference>
<evidence type="ECO:0000313" key="8">
    <source>
        <dbReference type="Proteomes" id="UP000095023"/>
    </source>
</evidence>
<evidence type="ECO:0000256" key="3">
    <source>
        <dbReference type="ARBA" id="ARBA00023015"/>
    </source>
</evidence>
<feature type="compositionally biased region" description="Low complexity" evidence="6">
    <location>
        <begin position="147"/>
        <end position="162"/>
    </location>
</feature>
<evidence type="ECO:0000313" key="7">
    <source>
        <dbReference type="EMBL" id="ODV90682.1"/>
    </source>
</evidence>
<dbReference type="EMBL" id="KV453842">
    <property type="protein sequence ID" value="ODV90682.1"/>
    <property type="molecule type" value="Genomic_DNA"/>
</dbReference>
<keyword evidence="8" id="KW-1185">Reference proteome</keyword>
<feature type="compositionally biased region" description="Polar residues" evidence="6">
    <location>
        <begin position="113"/>
        <end position="125"/>
    </location>
</feature>
<keyword evidence="5" id="KW-0539">Nucleus</keyword>
<dbReference type="Pfam" id="PF04855">
    <property type="entry name" value="SNF5"/>
    <property type="match status" value="1"/>
</dbReference>
<comment type="similarity">
    <text evidence="2">Belongs to the SNF5 family.</text>
</comment>
<evidence type="ECO:0008006" key="9">
    <source>
        <dbReference type="Google" id="ProtNLM"/>
    </source>
</evidence>
<feature type="compositionally biased region" description="Basic and acidic residues" evidence="6">
    <location>
        <begin position="504"/>
        <end position="516"/>
    </location>
</feature>
<feature type="compositionally biased region" description="Basic residues" evidence="6">
    <location>
        <begin position="517"/>
        <end position="527"/>
    </location>
</feature>
<dbReference type="InterPro" id="IPR006939">
    <property type="entry name" value="SNF5"/>
</dbReference>
<protein>
    <recommendedName>
        <fullName evidence="9">SNF5-domain-containing protein</fullName>
    </recommendedName>
</protein>
<evidence type="ECO:0000256" key="4">
    <source>
        <dbReference type="ARBA" id="ARBA00023163"/>
    </source>
</evidence>
<keyword evidence="4" id="KW-0804">Transcription</keyword>
<dbReference type="Proteomes" id="UP000095023">
    <property type="component" value="Unassembled WGS sequence"/>
</dbReference>
<feature type="compositionally biased region" description="Polar residues" evidence="6">
    <location>
        <begin position="94"/>
        <end position="104"/>
    </location>
</feature>
<dbReference type="AlphaFoldDB" id="A0A1E4TFX4"/>
<feature type="compositionally biased region" description="Low complexity" evidence="6">
    <location>
        <begin position="569"/>
        <end position="580"/>
    </location>
</feature>
<keyword evidence="3" id="KW-0805">Transcription regulation</keyword>
<comment type="subcellular location">
    <subcellularLocation>
        <location evidence="1">Nucleus</location>
    </subcellularLocation>
</comment>
<gene>
    <name evidence="7" type="ORF">CANCADRAFT_109342</name>
</gene>
<feature type="region of interest" description="Disordered" evidence="6">
    <location>
        <begin position="44"/>
        <end position="181"/>
    </location>
</feature>
<sequence>MSSEFLNDDEENMLLGFAEPDSGFADDGLIAFDRSESVDFIQPAVEPEQEINPPEETEKGIPLNPTDKLQPVVEPGNETLQSSTDAPGKDSEMPNLTDTLNIPDSSKAKELSDQISDPEQASTLKSPEMPERNQPGTAESAEPFDPTQTTETTLTVKSTSSTPAFTSEGKSELPSKDSTIPANKEDELAFYRQLMISQYIERDQLHTVAFHENMCRNINFFEKKRENARILASKQSLRQDRPDEFYGPGYSGYGNGTTGIRPRLLFPDQRRRSGRKAREFILTKQANQKTTVAGETLVPVRIDLDCDNAEKIRDTFVWNLQDPSVPIDVFAENLLEDYGISLNYTGVVANQISSQIKDFHAHVFHDETMQYVEPKNDELPFCTFHDDDMRIVIKLDITVGNQNLVDQFEWDINNPVNSPEEFAKLMCRELALVAEFETAVAHSIREQCQLYTKSLFLAGYAFDGRPIEYEDIKRQMCSTLTQSTRHKTQVADFGPSLYELTDQEIEKINRDNDREARRKRRQGRINRRGGPALPDLRDIQRTARTRIVSTVLPGAIRKPVKRRDDSDSASEGGSPAPGGSITSVNPLAVHVNTTRTETKSRHTRQTSDKFTENRKKELVVKLKIPGLLRFLRSHPALYRKLEAHNM</sequence>
<dbReference type="OrthoDB" id="515064at2759"/>
<reference evidence="8" key="1">
    <citation type="submission" date="2016-02" db="EMBL/GenBank/DDBJ databases">
        <title>Comparative genomics of biotechnologically important yeasts.</title>
        <authorList>
            <consortium name="DOE Joint Genome Institute"/>
            <person name="Riley R."/>
            <person name="Haridas S."/>
            <person name="Wolfe K.H."/>
            <person name="Lopes M.R."/>
            <person name="Hittinger C.T."/>
            <person name="Goker M."/>
            <person name="Salamov A."/>
            <person name="Wisecaver J."/>
            <person name="Long T.M."/>
            <person name="Aerts A.L."/>
            <person name="Barry K."/>
            <person name="Choi C."/>
            <person name="Clum A."/>
            <person name="Coughlan A.Y."/>
            <person name="Deshpande S."/>
            <person name="Douglass A.P."/>
            <person name="Hanson S.J."/>
            <person name="Klenk H.-P."/>
            <person name="Labutti K."/>
            <person name="Lapidus A."/>
            <person name="Lindquist E."/>
            <person name="Lipzen A."/>
            <person name="Meier-Kolthoff J.P."/>
            <person name="Ohm R.A."/>
            <person name="Otillar R.P."/>
            <person name="Pangilinan J."/>
            <person name="Peng Y."/>
            <person name="Rokas A."/>
            <person name="Rosa C.A."/>
            <person name="Scheuner C."/>
            <person name="Sibirny A.A."/>
            <person name="Slot J.C."/>
            <person name="Stielow J.B."/>
            <person name="Sun H."/>
            <person name="Kurtzman C.P."/>
            <person name="Blackwell M."/>
            <person name="Jeffries T.W."/>
            <person name="Grigoriev I.V."/>
        </authorList>
    </citation>
    <scope>NUCLEOTIDE SEQUENCE [LARGE SCALE GENOMIC DNA]</scope>
    <source>
        <strain evidence="8">NRRL Y-17796</strain>
    </source>
</reference>
<evidence type="ECO:0000256" key="5">
    <source>
        <dbReference type="ARBA" id="ARBA00023242"/>
    </source>
</evidence>
<dbReference type="GO" id="GO:0000228">
    <property type="term" value="C:nuclear chromosome"/>
    <property type="evidence" value="ECO:0007669"/>
    <property type="project" value="InterPro"/>
</dbReference>
<name>A0A1E4TFX4_9ASCO</name>
<feature type="region of interest" description="Disordered" evidence="6">
    <location>
        <begin position="504"/>
        <end position="540"/>
    </location>
</feature>
<organism evidence="7 8">
    <name type="scientific">Tortispora caseinolytica NRRL Y-17796</name>
    <dbReference type="NCBI Taxonomy" id="767744"/>
    <lineage>
        <taxon>Eukaryota</taxon>
        <taxon>Fungi</taxon>
        <taxon>Dikarya</taxon>
        <taxon>Ascomycota</taxon>
        <taxon>Saccharomycotina</taxon>
        <taxon>Trigonopsidomycetes</taxon>
        <taxon>Trigonopsidales</taxon>
        <taxon>Trigonopsidaceae</taxon>
        <taxon>Tortispora</taxon>
    </lineage>
</organism>
<evidence type="ECO:0000256" key="6">
    <source>
        <dbReference type="SAM" id="MobiDB-lite"/>
    </source>
</evidence>